<dbReference type="EMBL" id="JAXOGL010000001">
    <property type="protein sequence ID" value="MDZ5596771.1"/>
    <property type="molecule type" value="Genomic_DNA"/>
</dbReference>
<dbReference type="Proteomes" id="UP001290582">
    <property type="component" value="Unassembled WGS sequence"/>
</dbReference>
<accession>A0A1Y4QYR1</accession>
<dbReference type="EMBL" id="NFLC01000009">
    <property type="protein sequence ID" value="OUQ10454.1"/>
    <property type="molecule type" value="Genomic_DNA"/>
</dbReference>
<dbReference type="GeneID" id="60871921"/>
<reference evidence="2" key="2">
    <citation type="journal article" date="2018" name="BMC Genomics">
        <title>Whole genome sequencing and function prediction of 133 gut anaerobes isolated from chicken caecum in pure cultures.</title>
        <authorList>
            <person name="Medvecky M."/>
            <person name="Cejkova D."/>
            <person name="Polansky O."/>
            <person name="Karasova D."/>
            <person name="Kubasova T."/>
            <person name="Cizek A."/>
            <person name="Rychlik I."/>
        </authorList>
    </citation>
    <scope>NUCLEOTIDE SEQUENCE</scope>
    <source>
        <strain evidence="2">An144</strain>
    </source>
</reference>
<comment type="caution">
    <text evidence="2">The sequence shown here is derived from an EMBL/GenBank/DDBJ whole genome shotgun (WGS) entry which is preliminary data.</text>
</comment>
<dbReference type="RefSeq" id="WP_010709766.1">
    <property type="nucleotide sequence ID" value="NZ_AP035890.1"/>
</dbReference>
<reference evidence="3" key="1">
    <citation type="submission" date="2017-04" db="EMBL/GenBank/DDBJ databases">
        <title>Function of individual gut microbiota members based on whole genome sequencing of pure cultures obtained from chicken caecum.</title>
        <authorList>
            <person name="Medvecky M."/>
            <person name="Cejkova D."/>
            <person name="Polansky O."/>
            <person name="Karasova D."/>
            <person name="Kubasova T."/>
            <person name="Cizek A."/>
            <person name="Rychlik I."/>
        </authorList>
    </citation>
    <scope>NUCLEOTIDE SEQUENCE [LARGE SCALE GENOMIC DNA]</scope>
    <source>
        <strain evidence="3">An144</strain>
    </source>
</reference>
<dbReference type="AlphaFoldDB" id="A0A1Y4QYR1"/>
<name>A0A1Y4QYR1_9ENTE</name>
<proteinExistence type="predicted"/>
<sequence>MNHFEVIQQKVTTRKQEMTKNIVQPSNAIKKMANQEKEQKKDYMFSLYPSDREKLNELAKQAGYVTPQGRPNASAFFTALIRQL</sequence>
<dbReference type="Proteomes" id="UP000196074">
    <property type="component" value="Unassembled WGS sequence"/>
</dbReference>
<organism evidence="2 3">
    <name type="scientific">Enterococcus cecorum</name>
    <dbReference type="NCBI Taxonomy" id="44008"/>
    <lineage>
        <taxon>Bacteria</taxon>
        <taxon>Bacillati</taxon>
        <taxon>Bacillota</taxon>
        <taxon>Bacilli</taxon>
        <taxon>Lactobacillales</taxon>
        <taxon>Enterococcaceae</taxon>
        <taxon>Enterococcus</taxon>
    </lineage>
</organism>
<evidence type="ECO:0000313" key="1">
    <source>
        <dbReference type="EMBL" id="MDZ5596771.1"/>
    </source>
</evidence>
<gene>
    <name evidence="2" type="ORF">B5E88_05685</name>
    <name evidence="1" type="ORF">U1294_00750</name>
</gene>
<evidence type="ECO:0000313" key="2">
    <source>
        <dbReference type="EMBL" id="OUQ10454.1"/>
    </source>
</evidence>
<reference evidence="1" key="3">
    <citation type="submission" date="2023-12" db="EMBL/GenBank/DDBJ databases">
        <title>Molecular genomic analyses of Enterococcus cecorum from sepsis oubreaks in broilers.</title>
        <authorList>
            <person name="Rhoads D."/>
            <person name="Alrubaye A."/>
        </authorList>
    </citation>
    <scope>NUCLEOTIDE SEQUENCE</scope>
    <source>
        <strain evidence="1">1755</strain>
    </source>
</reference>
<evidence type="ECO:0000313" key="3">
    <source>
        <dbReference type="Proteomes" id="UP000196074"/>
    </source>
</evidence>
<protein>
    <submittedName>
        <fullName evidence="2">Uncharacterized protein</fullName>
    </submittedName>
</protein>